<organism evidence="1 2">
    <name type="scientific">Geoanaerobacter pelophilus</name>
    <dbReference type="NCBI Taxonomy" id="60036"/>
    <lineage>
        <taxon>Bacteria</taxon>
        <taxon>Pseudomonadati</taxon>
        <taxon>Thermodesulfobacteriota</taxon>
        <taxon>Desulfuromonadia</taxon>
        <taxon>Geobacterales</taxon>
        <taxon>Geobacteraceae</taxon>
        <taxon>Geoanaerobacter</taxon>
    </lineage>
</organism>
<dbReference type="EMBL" id="JAHCVJ010000004">
    <property type="protein sequence ID" value="MBT0664790.1"/>
    <property type="molecule type" value="Genomic_DNA"/>
</dbReference>
<sequence length="110" mass="11819">MGTWTRLSSLIAVAVLVVRHSFGKTPGSKSCAPLQVTTDKAQIVSVTIQELCTVFKATDKYVNAQGKLAIEIINCPLAAAPALLFFLKRRGYSRCKAWGGPNGLIISALR</sequence>
<reference evidence="1 2" key="1">
    <citation type="submission" date="2021-05" db="EMBL/GenBank/DDBJ databases">
        <title>The draft genome of Geobacter pelophilus DSM 12255.</title>
        <authorList>
            <person name="Xu Z."/>
            <person name="Masuda Y."/>
            <person name="Itoh H."/>
            <person name="Senoo K."/>
        </authorList>
    </citation>
    <scope>NUCLEOTIDE SEQUENCE [LARGE SCALE GENOMIC DNA]</scope>
    <source>
        <strain evidence="1 2">DSM 12255</strain>
    </source>
</reference>
<dbReference type="AlphaFoldDB" id="A0AAW4L5I5"/>
<gene>
    <name evidence="1" type="ORF">KI809_10810</name>
</gene>
<keyword evidence="2" id="KW-1185">Reference proteome</keyword>
<evidence type="ECO:0000313" key="1">
    <source>
        <dbReference type="EMBL" id="MBT0664790.1"/>
    </source>
</evidence>
<proteinExistence type="predicted"/>
<comment type="caution">
    <text evidence="1">The sequence shown here is derived from an EMBL/GenBank/DDBJ whole genome shotgun (WGS) entry which is preliminary data.</text>
</comment>
<accession>A0AAW4L5I5</accession>
<dbReference type="Proteomes" id="UP000811899">
    <property type="component" value="Unassembled WGS sequence"/>
</dbReference>
<evidence type="ECO:0000313" key="2">
    <source>
        <dbReference type="Proteomes" id="UP000811899"/>
    </source>
</evidence>
<protein>
    <submittedName>
        <fullName evidence="1">Uncharacterized protein</fullName>
    </submittedName>
</protein>
<name>A0AAW4L5I5_9BACT</name>